<evidence type="ECO:0000259" key="2">
    <source>
        <dbReference type="Pfam" id="PF08327"/>
    </source>
</evidence>
<organism evidence="3 4">
    <name type="scientific">Leptospira idonii</name>
    <dbReference type="NCBI Taxonomy" id="1193500"/>
    <lineage>
        <taxon>Bacteria</taxon>
        <taxon>Pseudomonadati</taxon>
        <taxon>Spirochaetota</taxon>
        <taxon>Spirochaetia</taxon>
        <taxon>Leptospirales</taxon>
        <taxon>Leptospiraceae</taxon>
        <taxon>Leptospira</taxon>
    </lineage>
</organism>
<reference evidence="3" key="1">
    <citation type="journal article" date="2019" name="PLoS Negl. Trop. Dis.">
        <title>Revisiting the worldwide diversity of Leptospira species in the environment.</title>
        <authorList>
            <person name="Vincent A.T."/>
            <person name="Schiettekatte O."/>
            <person name="Bourhy P."/>
            <person name="Veyrier F.J."/>
            <person name="Picardeau M."/>
        </authorList>
    </citation>
    <scope>NUCLEOTIDE SEQUENCE [LARGE SCALE GENOMIC DNA]</scope>
    <source>
        <strain evidence="3">201300427</strain>
    </source>
</reference>
<proteinExistence type="inferred from homology"/>
<dbReference type="OrthoDB" id="118413at2"/>
<dbReference type="CDD" id="cd07814">
    <property type="entry name" value="SRPBCC_CalC_Aha1-like"/>
    <property type="match status" value="1"/>
</dbReference>
<dbReference type="Pfam" id="PF08327">
    <property type="entry name" value="AHSA1"/>
    <property type="match status" value="1"/>
</dbReference>
<feature type="domain" description="Activator of Hsp90 ATPase homologue 1/2-like C-terminal" evidence="2">
    <location>
        <begin position="16"/>
        <end position="164"/>
    </location>
</feature>
<dbReference type="InterPro" id="IPR023393">
    <property type="entry name" value="START-like_dom_sf"/>
</dbReference>
<dbReference type="RefSeq" id="WP_135759431.1">
    <property type="nucleotide sequence ID" value="NZ_RQHW01000016.1"/>
</dbReference>
<accession>A0A4R9M2E4</accession>
<evidence type="ECO:0000256" key="1">
    <source>
        <dbReference type="ARBA" id="ARBA00006817"/>
    </source>
</evidence>
<dbReference type="SUPFAM" id="SSF55961">
    <property type="entry name" value="Bet v1-like"/>
    <property type="match status" value="1"/>
</dbReference>
<gene>
    <name evidence="3" type="ORF">EHS15_04875</name>
</gene>
<comment type="caution">
    <text evidence="3">The sequence shown here is derived from an EMBL/GenBank/DDBJ whole genome shotgun (WGS) entry which is preliminary data.</text>
</comment>
<protein>
    <submittedName>
        <fullName evidence="3">SRPBCC domain-containing protein</fullName>
    </submittedName>
</protein>
<dbReference type="InterPro" id="IPR013538">
    <property type="entry name" value="ASHA1/2-like_C"/>
</dbReference>
<dbReference type="EMBL" id="RQHW01000016">
    <property type="protein sequence ID" value="TGN20035.1"/>
    <property type="molecule type" value="Genomic_DNA"/>
</dbReference>
<dbReference type="Proteomes" id="UP000298058">
    <property type="component" value="Unassembled WGS sequence"/>
</dbReference>
<comment type="similarity">
    <text evidence="1">Belongs to the AHA1 family.</text>
</comment>
<evidence type="ECO:0000313" key="3">
    <source>
        <dbReference type="EMBL" id="TGN20035.1"/>
    </source>
</evidence>
<name>A0A4R9M2E4_9LEPT</name>
<dbReference type="AlphaFoldDB" id="A0A4R9M2E4"/>
<dbReference type="Gene3D" id="3.30.530.20">
    <property type="match status" value="1"/>
</dbReference>
<keyword evidence="4" id="KW-1185">Reference proteome</keyword>
<sequence>MSQTNQKEFSISRVLDAPRELVWKAWTEPARLAEWWGPKGFVIMQCTVDFRPGGIFHYGMRSPEGFEMWGKFIYQEIVPPEKMTYLLSFSDKDQGSTRHPGALDWPLEILNTVTLKEENGKTKLTLQAVPYNATEEECRIFEEGHPSMEEGFGGTFEQLVEYLKKAGK</sequence>
<evidence type="ECO:0000313" key="4">
    <source>
        <dbReference type="Proteomes" id="UP000298058"/>
    </source>
</evidence>